<name>A0A2C6L243_9APIC</name>
<proteinExistence type="predicted"/>
<feature type="compositionally biased region" description="Polar residues" evidence="2">
    <location>
        <begin position="333"/>
        <end position="343"/>
    </location>
</feature>
<feature type="compositionally biased region" description="Basic and acidic residues" evidence="2">
    <location>
        <begin position="1198"/>
        <end position="1213"/>
    </location>
</feature>
<feature type="compositionally biased region" description="Low complexity" evidence="2">
    <location>
        <begin position="2482"/>
        <end position="2491"/>
    </location>
</feature>
<feature type="compositionally biased region" description="Low complexity" evidence="2">
    <location>
        <begin position="2305"/>
        <end position="2314"/>
    </location>
</feature>
<feature type="compositionally biased region" description="Low complexity" evidence="2">
    <location>
        <begin position="2149"/>
        <end position="2174"/>
    </location>
</feature>
<gene>
    <name evidence="3" type="ORF">CSUI_004170</name>
</gene>
<feature type="compositionally biased region" description="Low complexity" evidence="2">
    <location>
        <begin position="2065"/>
        <end position="2083"/>
    </location>
</feature>
<evidence type="ECO:0000313" key="4">
    <source>
        <dbReference type="Proteomes" id="UP000221165"/>
    </source>
</evidence>
<feature type="region of interest" description="Disordered" evidence="2">
    <location>
        <begin position="718"/>
        <end position="792"/>
    </location>
</feature>
<feature type="compositionally biased region" description="Basic and acidic residues" evidence="2">
    <location>
        <begin position="80"/>
        <end position="101"/>
    </location>
</feature>
<feature type="compositionally biased region" description="Low complexity" evidence="2">
    <location>
        <begin position="2751"/>
        <end position="2776"/>
    </location>
</feature>
<feature type="compositionally biased region" description="Low complexity" evidence="2">
    <location>
        <begin position="1472"/>
        <end position="1484"/>
    </location>
</feature>
<dbReference type="Proteomes" id="UP000221165">
    <property type="component" value="Unassembled WGS sequence"/>
</dbReference>
<keyword evidence="4" id="KW-1185">Reference proteome</keyword>
<accession>A0A2C6L243</accession>
<feature type="compositionally biased region" description="Basic and acidic residues" evidence="2">
    <location>
        <begin position="2703"/>
        <end position="2725"/>
    </location>
</feature>
<feature type="compositionally biased region" description="Basic and acidic residues" evidence="2">
    <location>
        <begin position="2048"/>
        <end position="2064"/>
    </location>
</feature>
<feature type="compositionally biased region" description="Low complexity" evidence="2">
    <location>
        <begin position="1652"/>
        <end position="1662"/>
    </location>
</feature>
<feature type="compositionally biased region" description="Polar residues" evidence="2">
    <location>
        <begin position="1817"/>
        <end position="1840"/>
    </location>
</feature>
<dbReference type="GeneID" id="94427574"/>
<feature type="compositionally biased region" description="Basic and acidic residues" evidence="2">
    <location>
        <begin position="2546"/>
        <end position="2574"/>
    </location>
</feature>
<feature type="compositionally biased region" description="Acidic residues" evidence="2">
    <location>
        <begin position="1214"/>
        <end position="1223"/>
    </location>
</feature>
<feature type="region of interest" description="Disordered" evidence="2">
    <location>
        <begin position="2615"/>
        <end position="2664"/>
    </location>
</feature>
<feature type="region of interest" description="Disordered" evidence="2">
    <location>
        <begin position="311"/>
        <end position="424"/>
    </location>
</feature>
<feature type="region of interest" description="Disordered" evidence="2">
    <location>
        <begin position="2359"/>
        <end position="2397"/>
    </location>
</feature>
<feature type="compositionally biased region" description="Low complexity" evidence="2">
    <location>
        <begin position="27"/>
        <end position="42"/>
    </location>
</feature>
<feature type="compositionally biased region" description="Basic residues" evidence="2">
    <location>
        <begin position="764"/>
        <end position="776"/>
    </location>
</feature>
<feature type="region of interest" description="Disordered" evidence="2">
    <location>
        <begin position="3061"/>
        <end position="3174"/>
    </location>
</feature>
<feature type="compositionally biased region" description="Basic and acidic residues" evidence="2">
    <location>
        <begin position="3140"/>
        <end position="3151"/>
    </location>
</feature>
<feature type="compositionally biased region" description="Basic and acidic residues" evidence="2">
    <location>
        <begin position="2099"/>
        <end position="2115"/>
    </location>
</feature>
<dbReference type="EMBL" id="MIGC01001915">
    <property type="protein sequence ID" value="PHJ21982.1"/>
    <property type="molecule type" value="Genomic_DNA"/>
</dbReference>
<feature type="compositionally biased region" description="Basic and acidic residues" evidence="2">
    <location>
        <begin position="2929"/>
        <end position="2939"/>
    </location>
</feature>
<evidence type="ECO:0000256" key="1">
    <source>
        <dbReference type="SAM" id="Coils"/>
    </source>
</evidence>
<feature type="compositionally biased region" description="Basic and acidic residues" evidence="2">
    <location>
        <begin position="683"/>
        <end position="693"/>
    </location>
</feature>
<feature type="compositionally biased region" description="Low complexity" evidence="2">
    <location>
        <begin position="1361"/>
        <end position="1373"/>
    </location>
</feature>
<feature type="compositionally biased region" description="Basic and acidic residues" evidence="2">
    <location>
        <begin position="2464"/>
        <end position="2475"/>
    </location>
</feature>
<feature type="compositionally biased region" description="Basic and acidic residues" evidence="2">
    <location>
        <begin position="2844"/>
        <end position="2856"/>
    </location>
</feature>
<feature type="compositionally biased region" description="Basic and acidic residues" evidence="2">
    <location>
        <begin position="2882"/>
        <end position="2900"/>
    </location>
</feature>
<feature type="region of interest" description="Disordered" evidence="2">
    <location>
        <begin position="581"/>
        <end position="632"/>
    </location>
</feature>
<feature type="compositionally biased region" description="Basic and acidic residues" evidence="2">
    <location>
        <begin position="1250"/>
        <end position="1262"/>
    </location>
</feature>
<feature type="region of interest" description="Disordered" evidence="2">
    <location>
        <begin position="2296"/>
        <end position="2315"/>
    </location>
</feature>
<feature type="compositionally biased region" description="Low complexity" evidence="2">
    <location>
        <begin position="1921"/>
        <end position="1931"/>
    </location>
</feature>
<evidence type="ECO:0000256" key="2">
    <source>
        <dbReference type="SAM" id="MobiDB-lite"/>
    </source>
</evidence>
<feature type="compositionally biased region" description="Acidic residues" evidence="2">
    <location>
        <begin position="3086"/>
        <end position="3097"/>
    </location>
</feature>
<feature type="compositionally biased region" description="Polar residues" evidence="2">
    <location>
        <begin position="1887"/>
        <end position="1896"/>
    </location>
</feature>
<feature type="compositionally biased region" description="Polar residues" evidence="2">
    <location>
        <begin position="1633"/>
        <end position="1645"/>
    </location>
</feature>
<feature type="compositionally biased region" description="Basic and acidic residues" evidence="2">
    <location>
        <begin position="1377"/>
        <end position="1412"/>
    </location>
</feature>
<comment type="caution">
    <text evidence="3">The sequence shown here is derived from an EMBL/GenBank/DDBJ whole genome shotgun (WGS) entry which is preliminary data.</text>
</comment>
<feature type="compositionally biased region" description="Low complexity" evidence="2">
    <location>
        <begin position="3276"/>
        <end position="3290"/>
    </location>
</feature>
<feature type="compositionally biased region" description="Basic and acidic residues" evidence="2">
    <location>
        <begin position="2810"/>
        <end position="2837"/>
    </location>
</feature>
<feature type="compositionally biased region" description="Basic and acidic residues" evidence="2">
    <location>
        <begin position="134"/>
        <end position="148"/>
    </location>
</feature>
<feature type="region of interest" description="Disordered" evidence="2">
    <location>
        <begin position="1633"/>
        <end position="1662"/>
    </location>
</feature>
<feature type="compositionally biased region" description="Basic and acidic residues" evidence="2">
    <location>
        <begin position="3188"/>
        <end position="3198"/>
    </location>
</feature>
<feature type="region of interest" description="Disordered" evidence="2">
    <location>
        <begin position="80"/>
        <end position="219"/>
    </location>
</feature>
<feature type="region of interest" description="Disordered" evidence="2">
    <location>
        <begin position="1198"/>
        <end position="1421"/>
    </location>
</feature>
<feature type="coiled-coil region" evidence="1">
    <location>
        <begin position="1085"/>
        <end position="1112"/>
    </location>
</feature>
<feature type="compositionally biased region" description="Basic and acidic residues" evidence="2">
    <location>
        <begin position="2198"/>
        <end position="2228"/>
    </location>
</feature>
<evidence type="ECO:0000313" key="3">
    <source>
        <dbReference type="EMBL" id="PHJ21982.1"/>
    </source>
</evidence>
<feature type="region of interest" description="Disordered" evidence="2">
    <location>
        <begin position="682"/>
        <end position="702"/>
    </location>
</feature>
<feature type="compositionally biased region" description="Basic and acidic residues" evidence="2">
    <location>
        <begin position="2974"/>
        <end position="2989"/>
    </location>
</feature>
<dbReference type="VEuPathDB" id="ToxoDB:CSUI_004170"/>
<feature type="compositionally biased region" description="Polar residues" evidence="2">
    <location>
        <begin position="394"/>
        <end position="412"/>
    </location>
</feature>
<feature type="compositionally biased region" description="Polar residues" evidence="2">
    <location>
        <begin position="1263"/>
        <end position="1273"/>
    </location>
</feature>
<feature type="compositionally biased region" description="Basic and acidic residues" evidence="2">
    <location>
        <begin position="2907"/>
        <end position="2919"/>
    </location>
</feature>
<feature type="compositionally biased region" description="Acidic residues" evidence="2">
    <location>
        <begin position="2525"/>
        <end position="2545"/>
    </location>
</feature>
<feature type="compositionally biased region" description="Basic and acidic residues" evidence="2">
    <location>
        <begin position="1898"/>
        <end position="1912"/>
    </location>
</feature>
<reference evidence="3 4" key="1">
    <citation type="journal article" date="2017" name="Int. J. Parasitol.">
        <title>The genome of the protozoan parasite Cystoisospora suis and a reverse vaccinology approach to identify vaccine candidates.</title>
        <authorList>
            <person name="Palmieri N."/>
            <person name="Shrestha A."/>
            <person name="Ruttkowski B."/>
            <person name="Beck T."/>
            <person name="Vogl C."/>
            <person name="Tomley F."/>
            <person name="Blake D.P."/>
            <person name="Joachim A."/>
        </authorList>
    </citation>
    <scope>NUCLEOTIDE SEQUENCE [LARGE SCALE GENOMIC DNA]</scope>
    <source>
        <strain evidence="3 4">Wien I</strain>
    </source>
</reference>
<feature type="region of interest" description="Disordered" evidence="2">
    <location>
        <begin position="1"/>
        <end position="50"/>
    </location>
</feature>
<feature type="compositionally biased region" description="Basic and acidic residues" evidence="2">
    <location>
        <begin position="2948"/>
        <end position="2957"/>
    </location>
</feature>
<organism evidence="3 4">
    <name type="scientific">Cystoisospora suis</name>
    <dbReference type="NCBI Taxonomy" id="483139"/>
    <lineage>
        <taxon>Eukaryota</taxon>
        <taxon>Sar</taxon>
        <taxon>Alveolata</taxon>
        <taxon>Apicomplexa</taxon>
        <taxon>Conoidasida</taxon>
        <taxon>Coccidia</taxon>
        <taxon>Eucoccidiorida</taxon>
        <taxon>Eimeriorina</taxon>
        <taxon>Sarcocystidae</taxon>
        <taxon>Cystoisospora</taxon>
    </lineage>
</organism>
<feature type="region of interest" description="Disordered" evidence="2">
    <location>
        <begin position="641"/>
        <end position="660"/>
    </location>
</feature>
<feature type="compositionally biased region" description="Low complexity" evidence="2">
    <location>
        <begin position="1848"/>
        <end position="1860"/>
    </location>
</feature>
<feature type="region of interest" description="Disordered" evidence="2">
    <location>
        <begin position="2415"/>
        <end position="2582"/>
    </location>
</feature>
<keyword evidence="1" id="KW-0175">Coiled coil</keyword>
<feature type="compositionally biased region" description="Low complexity" evidence="2">
    <location>
        <begin position="1303"/>
        <end position="1338"/>
    </location>
</feature>
<dbReference type="RefSeq" id="XP_067923661.1">
    <property type="nucleotide sequence ID" value="XM_068064363.1"/>
</dbReference>
<feature type="region of interest" description="Disordered" evidence="2">
    <location>
        <begin position="2025"/>
        <end position="2240"/>
    </location>
</feature>
<feature type="region of interest" description="Disordered" evidence="2">
    <location>
        <begin position="2691"/>
        <end position="2994"/>
    </location>
</feature>
<sequence>MESPYRRIYSGDSSRRSLYGRPNSAFRTLSRQASTAASTATLGRVSTPLQTARQTLRLPPPKPSISRAGCSSAVSDFFSEVKKGKHGNDRDKCRQNGHEELQEQEPSKPNYNSEHVQHLGAFAVDKQQSPRVQATHDRIDISVGEQKKGTTAAAGNGMSFGGSGFDLQGKEESAGRKGGEQVPPHMGERKRREDETDCVNRMIPKDETAPGESVPLRSQHQLDQHGAITPHATDCLLSRQPFFTHERSLDSLHSLPLMPHSLSSRTVLRTELSIEKKLGPAAPLCKTKSPRMKTGLAKSEGHLTRTIAPETQAQPATETRTARYKASPPTQPGVHTSQVGTRNTKAKPCNRKMPTYLGSGSRKKARSSSCGLPPERLSRAGLRPGYAGRLSGGRRQQLSRSCQQTPQPQLSPVTPPGAVNLPTNESLNFSPLSASLPPTCSLPSQQVPPFPIDVKALREATASFLRPEGPPLPEPESFNPVSIPVTQYTPKREKLGQNVSVHGDAAPVNTEGLRYSSKHLPPLSEAELATSAASALCATVSPGVSSPDHEVPQKAERKGFTFQSVSTFSDTQSSRLQIQRETKQDVASLKERESRAIPGKGQQRKCREDSPSKNIVLQGLSPRSRSEVKREMKRWFKERSAAASRQGDFFPPQNTGGESHTLSKLTEDLRFHSPEQLVLYYKKQIDTKGDDKRDRRRSSSSHRESLYLLISLYTPKSSSHPILAPEENSSSSSSCCTTIQPTPREEAEEERKRRSRLGDTRSSSSHRKVLSLRKKEKNPGGRSIKKGEQQSRLAIIDSPPSCMQRRKKLLSATHLRRSKSITTTITGSTLNAKRRSLSLLHEKKESDDDFLSPNEYHRSISLQGKSRKQRTYLGPSSEPGGVIKVVRQLMYKEKEEKDWGVYTPHGGTRNAFSWRDSKKRGVSTLRRSQTSHSEAYNPRRPSTQTGVSEDTEAGVCVKKGVRDFVEYTVSSSCLSLRLRLDFEHDRVMKELNEKEKQLIDTAERYFHVKHQLTDLQTLHKEETQRTKRKGILHDATSWRRQPSLSLSSKFQLWYEEDVVERSSSCLPLCIFLQVKRFLSFDPFFLVDQQKQLEAMERKNKKEVHELRRAAEIARQKLRTVEFRRRCDLEGFSVDALQWRKRMQGLERWSYMLGRLLESRLKLSLSYRDRAVVTREHEELEEALRDLKASMCLSFNPKKEKKEIEKSMKRKESEVSLEIDEREEGDPKPYTKATQVEISPSSSSPPGRSLCRQEEKREGKTRDTSNLQSDSQVDPSPPLPYHLTGEKTSCPSFPLFQREEENNSSSSDAPPDVPSKSSSSSSSFSYPSHSSVTSSSSSSFLRKVSPLQSIYTESPPVATLPSSSSSKEIEGSSIALAQERESKLHPTIDVPKREGEKNEDVERSTRNAGDRRSPSRALSYPSSSCLFGISLSPQALRSFSHTLPSTISPAGILPAKKDSSCSSSLRPLEKIHSSSSLSNSSSSSSHPPGDVFQTHSHFKTSSSSSSSSTLCLSSSSSSSAYPSETLSPFPLYSPSPCVLLNSSSSSGPCKDHRCCHVSAGVPYHPSPCPSLLVHPPGGPCSPPPSSSSHVSCVVHSQAASSSLPSFFSRPPCGYKREDVHVDTNTLVTSIQSNLQKKETSLSTTTHEPPFIQSSTFSSSSSSSSSSSFSSSSSSSFSSSSSSSFSSSSSSSFLSSSSSSFSSSALLDCRGPPSSSSSMNVLARESHLSERDLHPLHLHPLFSAPSSSFSVFQNSDPSSSSLSCDSSLCLSQQPKSASTPVVLYLPSHSSQPLPHAYLEEDEEEKKNEGKKAKEKILPFSTSSTHAKISYQSTHHSHLTTPRRTTDCKPPSRLASSSSLLLPSEERGKRQKKAFFFFQQKGEKEERNTNRQNNPTSLLSPKKEIFESPDKKERNPPIYLRHNPSCSSSSSLPSKIAHHLSASSSPCPSPCPPITSATDPSIQLGATLTEGATIDSRRHSPCYPLVAPEEEGSLLSSSSSLNRSSLLPQEKESKSLFFVNQSNPSPPAFMTTQASAMGPSSLSSSSSLTDHFQHPDKRERENKEESNRPSSSSSIPSSSIQQIPRSAEPKGESSVSQSLLKGQKERHKEGDRDDKSLSVREISSSRSHERSSSIPLFFNSEEMVSYLPNPPSSSLSYQQHISPSYLPEPSSSESPLPRKALLSQTLSPHAVASSPLPLRGGDFRDEERQREKETKKKEEKEDDRREDREKIESEEEMKRHKIKRREEREIVESYDKSERPTSLCQSASFLCLSLQEGERKTSRNTFQILPFMSCREREKEESLHGNRSSSSSSADSASHLEIRRHELIANSFHDSIPHREPVLGYDDVFWQKKSQDENTALEGMKKTLPQEGDHRGGEDPKKSVLGCHNRSTHEDLTDPVSAMQSIREWWRQSTQEWKGLPSIQQEEEEGGEEMREPQPISREQRRGEEDGGEGERSLKGQQGSSLEKSKEGRRKEEEGVTVVNSRASSTSLTSLREDGLKEKKKKNNNSMAIARGEEKKKKKKADKEEQDEDDDRQQEKDEEEEEETPERRIEKKCERRNYDDKARSSITRKREEESSFASYRQPLCILSTPSKASSHLPLVNFPLPSSLYSVFSTASFSSSSDHHARTKKTNEKEEEEKTQQSLQYGHPSSPVSSSSRCKDFSTKEEKRHFTRDFSQGGTVPSSSFSFFSSSLSQDMTGLQRPLRKEEKGRGEDIGRGGEQERQEGEGENVLVVYDRQQDVSSSKKKRVKESLSPNRPSSSSHLSPVSSASSSLISPSRRHRTMKICREEAPLNRVAQPPYPLLHSLQFSGKEDYLKDTKKEKEDLHTRSSSDREDKRQKKKKKKTEEVHSTRRGDVGNDEEDEEKKKKKKEEEEEKRRERKVAKDLRDAAHLDELRSKREDEEEECREAPDEGFERELTVETFLSLLQGRKDVCNEENKGKRKTGGSYRERRGSSREGEEEEEKVMKRQGGRRRHEDKEESHMKYLEGKKKNKIIREMFPQTQSPSSSSYHPYLSTFPSMSHPFSSSSSCFLPFSLWTSSYSPESIHRHLPSAYRDTSYQIHLERSDETTLGRRRRKEEENNAAKEEEESTTGDEEDGAHAVDDDLISLHALSPSPPSSSSSLLPLSPPGNVLQVSPRSISEDHLSMNEEKRKHRKNEEEEEEEGCSSSRKQRQRGLLLYDGKKWKGLDLLDTHRDRGAAAGEDEERRRRKGEGRGACSSWKSQEEKEEEEEEEKMKKKKEKEKNEVLVSQPKQRNRRTLTRTESHRCMPTYQNRSSSSSSSITLTTTTT</sequence>
<feature type="compositionally biased region" description="Basic and acidic residues" evidence="2">
    <location>
        <begin position="2368"/>
        <end position="2379"/>
    </location>
</feature>
<feature type="region of interest" description="Disordered" evidence="2">
    <location>
        <begin position="1796"/>
        <end position="1957"/>
    </location>
</feature>
<feature type="compositionally biased region" description="Basic and acidic residues" evidence="2">
    <location>
        <begin position="743"/>
        <end position="759"/>
    </location>
</feature>
<feature type="compositionally biased region" description="Basic and acidic residues" evidence="2">
    <location>
        <begin position="2621"/>
        <end position="2639"/>
    </location>
</feature>
<feature type="compositionally biased region" description="Basic and acidic residues" evidence="2">
    <location>
        <begin position="168"/>
        <end position="179"/>
    </location>
</feature>
<feature type="compositionally biased region" description="Basic and acidic residues" evidence="2">
    <location>
        <begin position="1802"/>
        <end position="1814"/>
    </location>
</feature>
<feature type="region of interest" description="Disordered" evidence="2">
    <location>
        <begin position="3188"/>
        <end position="3290"/>
    </location>
</feature>
<feature type="region of interest" description="Disordered" evidence="2">
    <location>
        <begin position="1446"/>
        <end position="1506"/>
    </location>
</feature>
<feature type="compositionally biased region" description="Polar residues" evidence="2">
    <location>
        <begin position="925"/>
        <end position="948"/>
    </location>
</feature>
<protein>
    <submittedName>
        <fullName evidence="3">Uncharacterized protein</fullName>
    </submittedName>
</protein>
<feature type="compositionally biased region" description="Basic and acidic residues" evidence="2">
    <location>
        <begin position="3062"/>
        <end position="3085"/>
    </location>
</feature>
<feature type="compositionally biased region" description="Basic and acidic residues" evidence="2">
    <location>
        <begin position="581"/>
        <end position="595"/>
    </location>
</feature>
<feature type="compositionally biased region" description="Basic and acidic residues" evidence="2">
    <location>
        <begin position="2429"/>
        <end position="2455"/>
    </location>
</feature>
<feature type="region of interest" description="Disordered" evidence="2">
    <location>
        <begin position="922"/>
        <end position="950"/>
    </location>
</feature>